<dbReference type="InterPro" id="IPR024046">
    <property type="entry name" value="Flagellar_assmbl_FliW_dom_sf"/>
</dbReference>
<dbReference type="Proteomes" id="UP000197424">
    <property type="component" value="Chromosome"/>
</dbReference>
<dbReference type="InterPro" id="IPR003775">
    <property type="entry name" value="Flagellar_assembly_factor_FliW"/>
</dbReference>
<sequence>MHFESSLLGTIEFDDRSALTFVADLAGLEGCRRFQLCHDAGVEPDAPRVWWLQSLDQPDLTFSVTDPANLGVRYVLELSDEQAAALQLQRAEDAVVLVMVYKDVLAAAHPALAPLKANLVAPLVINPVARTALQLTGLKADVCFSNRS</sequence>
<proteinExistence type="predicted"/>
<evidence type="ECO:0000313" key="2">
    <source>
        <dbReference type="Proteomes" id="UP000197424"/>
    </source>
</evidence>
<keyword evidence="1" id="KW-0966">Cell projection</keyword>
<keyword evidence="1" id="KW-0282">Flagellum</keyword>
<gene>
    <name evidence="1" type="primary">fliW</name>
    <name evidence="1" type="ORF">LHGZ1_0426</name>
</gene>
<evidence type="ECO:0000313" key="1">
    <source>
        <dbReference type="EMBL" id="ASJ23257.1"/>
    </source>
</evidence>
<dbReference type="Pfam" id="PF02623">
    <property type="entry name" value="FliW"/>
    <property type="match status" value="1"/>
</dbReference>
<dbReference type="Gene3D" id="2.30.290.10">
    <property type="entry name" value="BH3618-like"/>
    <property type="match status" value="1"/>
</dbReference>
<keyword evidence="1" id="KW-0969">Cilium</keyword>
<dbReference type="PANTHER" id="PTHR39190:SF1">
    <property type="entry name" value="FLAGELLAR ASSEMBLY FACTOR FLIW"/>
    <property type="match status" value="1"/>
</dbReference>
<protein>
    <submittedName>
        <fullName evidence="1">Flagellar assembly factor FliW</fullName>
    </submittedName>
</protein>
<dbReference type="PANTHER" id="PTHR39190">
    <property type="entry name" value="FLAGELLAR ASSEMBLY FACTOR FLIW"/>
    <property type="match status" value="1"/>
</dbReference>
<organism evidence="1 2">
    <name type="scientific">Laribacter hongkongensis</name>
    <dbReference type="NCBI Taxonomy" id="168471"/>
    <lineage>
        <taxon>Bacteria</taxon>
        <taxon>Pseudomonadati</taxon>
        <taxon>Pseudomonadota</taxon>
        <taxon>Betaproteobacteria</taxon>
        <taxon>Neisseriales</taxon>
        <taxon>Aquaspirillaceae</taxon>
        <taxon>Laribacter</taxon>
    </lineage>
</organism>
<dbReference type="NCBIfam" id="NF009792">
    <property type="entry name" value="PRK13284.1"/>
    <property type="match status" value="1"/>
</dbReference>
<dbReference type="OrthoDB" id="9801235at2"/>
<dbReference type="RefSeq" id="WP_088859997.1">
    <property type="nucleotide sequence ID" value="NZ_CP022115.1"/>
</dbReference>
<name>A0A248LEW4_9NEIS</name>
<dbReference type="SUPFAM" id="SSF141457">
    <property type="entry name" value="BH3618-like"/>
    <property type="match status" value="1"/>
</dbReference>
<accession>A0A248LEW4</accession>
<dbReference type="AlphaFoldDB" id="A0A248LEW4"/>
<reference evidence="2" key="1">
    <citation type="submission" date="2017-06" db="EMBL/GenBank/DDBJ databases">
        <title>Whole genome sequence of Laribacter hongkongensis LHGZ1.</title>
        <authorList>
            <person name="Chen D."/>
            <person name="Wu H."/>
            <person name="Chen J."/>
        </authorList>
    </citation>
    <scope>NUCLEOTIDE SEQUENCE [LARGE SCALE GENOMIC DNA]</scope>
    <source>
        <strain evidence="2">LHGZ1</strain>
    </source>
</reference>
<dbReference type="GO" id="GO:0044780">
    <property type="term" value="P:bacterial-type flagellum assembly"/>
    <property type="evidence" value="ECO:0007669"/>
    <property type="project" value="InterPro"/>
</dbReference>
<dbReference type="EMBL" id="CP022115">
    <property type="protein sequence ID" value="ASJ23257.1"/>
    <property type="molecule type" value="Genomic_DNA"/>
</dbReference>